<feature type="domain" description="SpaA-like prealbumin fold" evidence="11">
    <location>
        <begin position="293"/>
        <end position="377"/>
    </location>
</feature>
<dbReference type="InterPro" id="IPR008966">
    <property type="entry name" value="Adhesion_dom_sf"/>
</dbReference>
<feature type="transmembrane region" description="Helical" evidence="8">
    <location>
        <begin position="530"/>
        <end position="550"/>
    </location>
</feature>
<keyword evidence="8" id="KW-0472">Membrane</keyword>
<evidence type="ECO:0000259" key="12">
    <source>
        <dbReference type="Pfam" id="PF17961"/>
    </source>
</evidence>
<keyword evidence="3" id="KW-0134">Cell wall</keyword>
<evidence type="ECO:0000259" key="10">
    <source>
        <dbReference type="Pfam" id="PF05737"/>
    </source>
</evidence>
<evidence type="ECO:0000256" key="8">
    <source>
        <dbReference type="SAM" id="Phobius"/>
    </source>
</evidence>
<comment type="subcellular location">
    <subcellularLocation>
        <location evidence="1">Secreted</location>
        <location evidence="1">Cell wall</location>
        <topology evidence="1">Peptidoglycan-anchor</topology>
    </subcellularLocation>
</comment>
<dbReference type="PATRIC" id="fig|1423803.3.peg.66"/>
<feature type="region of interest" description="Disordered" evidence="7">
    <location>
        <begin position="385"/>
        <end position="475"/>
    </location>
</feature>
<evidence type="ECO:0000256" key="5">
    <source>
        <dbReference type="ARBA" id="ARBA00022729"/>
    </source>
</evidence>
<comment type="similarity">
    <text evidence="2">Belongs to the serine-aspartate repeat-containing protein (SDr) family.</text>
</comment>
<reference evidence="13 14" key="1">
    <citation type="journal article" date="2015" name="Genome Announc.">
        <title>Expanding the biotechnology potential of lactobacilli through comparative genomics of 213 strains and associated genera.</title>
        <authorList>
            <person name="Sun Z."/>
            <person name="Harris H.M."/>
            <person name="McCann A."/>
            <person name="Guo C."/>
            <person name="Argimon S."/>
            <person name="Zhang W."/>
            <person name="Yang X."/>
            <person name="Jeffery I.B."/>
            <person name="Cooney J.C."/>
            <person name="Kagawa T.F."/>
            <person name="Liu W."/>
            <person name="Song Y."/>
            <person name="Salvetti E."/>
            <person name="Wrobel A."/>
            <person name="Rasinkangas P."/>
            <person name="Parkhill J."/>
            <person name="Rea M.C."/>
            <person name="O'Sullivan O."/>
            <person name="Ritari J."/>
            <person name="Douillard F.P."/>
            <person name="Paul Ross R."/>
            <person name="Yang R."/>
            <person name="Briner A.E."/>
            <person name="Felis G.E."/>
            <person name="de Vos W.M."/>
            <person name="Barrangou R."/>
            <person name="Klaenhammer T.R."/>
            <person name="Caufield P.W."/>
            <person name="Cui Y."/>
            <person name="Zhang H."/>
            <person name="O'Toole P.W."/>
        </authorList>
    </citation>
    <scope>NUCLEOTIDE SEQUENCE [LARGE SCALE GENOMIC DNA]</scope>
    <source>
        <strain evidence="13 14">DSM 21775</strain>
    </source>
</reference>
<dbReference type="Gene3D" id="2.60.40.10">
    <property type="entry name" value="Immunoglobulins"/>
    <property type="match status" value="1"/>
</dbReference>
<evidence type="ECO:0000256" key="3">
    <source>
        <dbReference type="ARBA" id="ARBA00022512"/>
    </source>
</evidence>
<feature type="chain" id="PRO_5006416153" evidence="9">
    <location>
        <begin position="21"/>
        <end position="555"/>
    </location>
</feature>
<dbReference type="InterPro" id="IPR011252">
    <property type="entry name" value="Fibrogen-bd_dom1"/>
</dbReference>
<dbReference type="Proteomes" id="UP000051589">
    <property type="component" value="Unassembled WGS sequence"/>
</dbReference>
<name>A0A0R2DI07_9LACO</name>
<dbReference type="PANTHER" id="PTHR36108:SF13">
    <property type="entry name" value="COLOSSIN-B-RELATED"/>
    <property type="match status" value="1"/>
</dbReference>
<dbReference type="STRING" id="1423803.FD13_GL000068"/>
<dbReference type="SUPFAM" id="SSF49401">
    <property type="entry name" value="Bacterial adhesins"/>
    <property type="match status" value="2"/>
</dbReference>
<dbReference type="InterPro" id="IPR013783">
    <property type="entry name" value="Ig-like_fold"/>
</dbReference>
<feature type="compositionally biased region" description="Low complexity" evidence="7">
    <location>
        <begin position="405"/>
        <end position="465"/>
    </location>
</feature>
<feature type="domain" description="Collagen binding" evidence="10">
    <location>
        <begin position="151"/>
        <end position="275"/>
    </location>
</feature>
<dbReference type="Pfam" id="PF17802">
    <property type="entry name" value="SpaA"/>
    <property type="match status" value="1"/>
</dbReference>
<dbReference type="AlphaFoldDB" id="A0A0R2DI07"/>
<evidence type="ECO:0000256" key="6">
    <source>
        <dbReference type="ARBA" id="ARBA00023088"/>
    </source>
</evidence>
<dbReference type="Pfam" id="PF05737">
    <property type="entry name" value="Collagen_bind"/>
    <property type="match status" value="1"/>
</dbReference>
<keyword evidence="8" id="KW-0812">Transmembrane</keyword>
<keyword evidence="4" id="KW-0964">Secreted</keyword>
<evidence type="ECO:0000313" key="13">
    <source>
        <dbReference type="EMBL" id="KRN03286.1"/>
    </source>
</evidence>
<evidence type="ECO:0000313" key="14">
    <source>
        <dbReference type="Proteomes" id="UP000051589"/>
    </source>
</evidence>
<comment type="caution">
    <text evidence="13">The sequence shown here is derived from an EMBL/GenBank/DDBJ whole genome shotgun (WGS) entry which is preliminary data.</text>
</comment>
<dbReference type="InterPro" id="IPR008456">
    <property type="entry name" value="Collagen-bd_dom"/>
</dbReference>
<keyword evidence="5 9" id="KW-0732">Signal</keyword>
<keyword evidence="8" id="KW-1133">Transmembrane helix</keyword>
<sequence>MALTVFLVGSGTFGTVTAHAAEIPTSGLTAGDATVLDINGNSVPDNGDLSWWTNYSVAYDWSIPNGTTIKAGDTAVVELPNSAQAKHDLNIPLVNDLGVVVGTFSIKAGETTGTITFNDVLTSQTTNRKGTLSFYVRGSNTSSDVNMEWGLNKVGWISEKDANGVPTKLTWNVAFNPKGINLGNVTVTDTLGPNQTFVPGSVIASTGSYDSAGHFSTSGSTTPTVSQSGNVLTFGFTDVTTAVNMTYNTVPDLNGAASGTWKNSASLNGKTVDSQIAWGGSGTGNGTNDQDLGEVILTKMDKSTGMSLAGAEYEIRDANNDVIMSGLSTESNGELRVKDLAAGSYTFVETKAPEGYELSTEPIPFTIAVGQTSAVTVNAFDEEEAPSVTYPGGPENPENPEEPENPGTTTPPTNPGNPGTTTPPTHPENPGTTTPPTTTPTHPENPGTTTPTHPETPGTTTPTHPSTTYKPGSGSGAANGGAGGYVTGNNGYAGSSSGNNGYGYPVASGSGNGYVGSTLPQTGERRSNTVSYWIAALALVAVASGLWYDWKRKHH</sequence>
<feature type="domain" description="SDR-like Ig" evidence="12">
    <location>
        <begin position="50"/>
        <end position="137"/>
    </location>
</feature>
<evidence type="ECO:0000256" key="7">
    <source>
        <dbReference type="SAM" id="MobiDB-lite"/>
    </source>
</evidence>
<dbReference type="GO" id="GO:0005518">
    <property type="term" value="F:collagen binding"/>
    <property type="evidence" value="ECO:0007669"/>
    <property type="project" value="InterPro"/>
</dbReference>
<dbReference type="Gene3D" id="2.60.40.1280">
    <property type="match status" value="1"/>
</dbReference>
<dbReference type="EMBL" id="AYZH01000001">
    <property type="protein sequence ID" value="KRN03286.1"/>
    <property type="molecule type" value="Genomic_DNA"/>
</dbReference>
<gene>
    <name evidence="13" type="ORF">FD13_GL000068</name>
</gene>
<evidence type="ECO:0000256" key="4">
    <source>
        <dbReference type="ARBA" id="ARBA00022525"/>
    </source>
</evidence>
<organism evidence="13 14">
    <name type="scientific">Levilactobacillus senmaizukei DSM 21775 = NBRC 103853</name>
    <dbReference type="NCBI Taxonomy" id="1423803"/>
    <lineage>
        <taxon>Bacteria</taxon>
        <taxon>Bacillati</taxon>
        <taxon>Bacillota</taxon>
        <taxon>Bacilli</taxon>
        <taxon>Lactobacillales</taxon>
        <taxon>Lactobacillaceae</taxon>
        <taxon>Levilactobacillus</taxon>
    </lineage>
</organism>
<dbReference type="InterPro" id="IPR041171">
    <property type="entry name" value="SDR_Ig"/>
</dbReference>
<feature type="signal peptide" evidence="9">
    <location>
        <begin position="1"/>
        <end position="20"/>
    </location>
</feature>
<evidence type="ECO:0000256" key="2">
    <source>
        <dbReference type="ARBA" id="ARBA00007257"/>
    </source>
</evidence>
<keyword evidence="6" id="KW-0572">Peptidoglycan-anchor</keyword>
<dbReference type="SUPFAM" id="SSF49478">
    <property type="entry name" value="Cna protein B-type domain"/>
    <property type="match status" value="1"/>
</dbReference>
<dbReference type="Gene3D" id="2.60.40.740">
    <property type="match status" value="1"/>
</dbReference>
<proteinExistence type="inferred from homology"/>
<dbReference type="InterPro" id="IPR041033">
    <property type="entry name" value="SpaA_PFL_dom_1"/>
</dbReference>
<evidence type="ECO:0000256" key="9">
    <source>
        <dbReference type="SAM" id="SignalP"/>
    </source>
</evidence>
<dbReference type="PANTHER" id="PTHR36108">
    <property type="entry name" value="COLOSSIN-B-RELATED"/>
    <property type="match status" value="1"/>
</dbReference>
<dbReference type="GO" id="GO:0007155">
    <property type="term" value="P:cell adhesion"/>
    <property type="evidence" value="ECO:0007669"/>
    <property type="project" value="InterPro"/>
</dbReference>
<evidence type="ECO:0000256" key="1">
    <source>
        <dbReference type="ARBA" id="ARBA00004168"/>
    </source>
</evidence>
<protein>
    <submittedName>
        <fullName evidence="13">Outer membrane protein</fullName>
    </submittedName>
</protein>
<accession>A0A0R2DI07</accession>
<evidence type="ECO:0000259" key="11">
    <source>
        <dbReference type="Pfam" id="PF17802"/>
    </source>
</evidence>
<keyword evidence="14" id="KW-1185">Reference proteome</keyword>
<dbReference type="Pfam" id="PF17961">
    <property type="entry name" value="Big_8"/>
    <property type="match status" value="1"/>
</dbReference>